<feature type="domain" description="Cytochrome c-552/4" evidence="7">
    <location>
        <begin position="149"/>
        <end position="191"/>
    </location>
</feature>
<dbReference type="Gene3D" id="1.10.1130.10">
    <property type="entry name" value="Flavocytochrome C3, Chain A"/>
    <property type="match status" value="1"/>
</dbReference>
<dbReference type="GeneID" id="8983473"/>
<keyword evidence="6" id="KW-0408">Iron</keyword>
<dbReference type="HOGENOM" id="CLU_037209_0_0_2"/>
<proteinExistence type="predicted"/>
<keyword evidence="2" id="KW-0349">Heme</keyword>
<evidence type="ECO:0000259" key="7">
    <source>
        <dbReference type="Pfam" id="PF13435"/>
    </source>
</evidence>
<dbReference type="SUPFAM" id="SSF48695">
    <property type="entry name" value="Multiheme cytochromes"/>
    <property type="match status" value="1"/>
</dbReference>
<evidence type="ECO:0000256" key="1">
    <source>
        <dbReference type="ARBA" id="ARBA00022448"/>
    </source>
</evidence>
<keyword evidence="1" id="KW-0813">Transport</keyword>
<keyword evidence="4" id="KW-0732">Signal</keyword>
<dbReference type="InterPro" id="IPR051829">
    <property type="entry name" value="Multiheme_Cytochr_ET"/>
</dbReference>
<organism evidence="8 9">
    <name type="scientific">Methanohalophilus mahii (strain ATCC 35705 / DSM 5219 / SLP)</name>
    <dbReference type="NCBI Taxonomy" id="547558"/>
    <lineage>
        <taxon>Archaea</taxon>
        <taxon>Methanobacteriati</taxon>
        <taxon>Methanobacteriota</taxon>
        <taxon>Stenosarchaea group</taxon>
        <taxon>Methanomicrobia</taxon>
        <taxon>Methanosarcinales</taxon>
        <taxon>Methanosarcinaceae</taxon>
        <taxon>Methanohalophilus</taxon>
    </lineage>
</organism>
<dbReference type="RefSeq" id="WP_013037746.1">
    <property type="nucleotide sequence ID" value="NC_014002.1"/>
</dbReference>
<gene>
    <name evidence="8" type="ordered locus">Mmah_1303</name>
</gene>
<evidence type="ECO:0000256" key="6">
    <source>
        <dbReference type="ARBA" id="ARBA00023004"/>
    </source>
</evidence>
<accession>D5E6L6</accession>
<evidence type="ECO:0000256" key="2">
    <source>
        <dbReference type="ARBA" id="ARBA00022617"/>
    </source>
</evidence>
<keyword evidence="9" id="KW-1185">Reference proteome</keyword>
<reference evidence="8 9" key="1">
    <citation type="submission" date="2010-03" db="EMBL/GenBank/DDBJ databases">
        <title>The complete genome of Methanohalophilus mahii DSM 5219.</title>
        <authorList>
            <consortium name="US DOE Joint Genome Institute (JGI-PGF)"/>
            <person name="Lucas S."/>
            <person name="Copeland A."/>
            <person name="Lapidus A."/>
            <person name="Glavina del Rio T."/>
            <person name="Dalin E."/>
            <person name="Tice H."/>
            <person name="Bruce D."/>
            <person name="Goodwin L."/>
            <person name="Pitluck S."/>
            <person name="Kyrpides N."/>
            <person name="Mavromatis K."/>
            <person name="Ivanova N."/>
            <person name="Lykidis A."/>
            <person name="Saunders E."/>
            <person name="Brettin T."/>
            <person name="Detter J.C."/>
            <person name="Han C."/>
            <person name="Land M."/>
            <person name="Hauser L."/>
            <person name="Markowitz V."/>
            <person name="Cheng J.-F."/>
            <person name="Hugenholtz P."/>
            <person name="Woyke T."/>
            <person name="Wu D."/>
            <person name="Spring S."/>
            <person name="Schneider S."/>
            <person name="Schroeder M."/>
            <person name="Klenk H.-P."/>
            <person name="Eisen J.A."/>
        </authorList>
    </citation>
    <scope>NUCLEOTIDE SEQUENCE [LARGE SCALE GENOMIC DNA]</scope>
    <source>
        <strain evidence="9">ATCC 35705 / DSM 5219 / SLP</strain>
    </source>
</reference>
<dbReference type="Gene3D" id="1.10.3820.10">
    <property type="entry name" value="Di-heme elbow motif domain"/>
    <property type="match status" value="1"/>
</dbReference>
<evidence type="ECO:0000313" key="8">
    <source>
        <dbReference type="EMBL" id="ADE36804.1"/>
    </source>
</evidence>
<dbReference type="GO" id="GO:0046872">
    <property type="term" value="F:metal ion binding"/>
    <property type="evidence" value="ECO:0007669"/>
    <property type="project" value="UniProtKB-KW"/>
</dbReference>
<evidence type="ECO:0000256" key="3">
    <source>
        <dbReference type="ARBA" id="ARBA00022723"/>
    </source>
</evidence>
<dbReference type="EMBL" id="CP001994">
    <property type="protein sequence ID" value="ADE36804.1"/>
    <property type="molecule type" value="Genomic_DNA"/>
</dbReference>
<dbReference type="Proteomes" id="UP000001059">
    <property type="component" value="Chromosome"/>
</dbReference>
<evidence type="ECO:0000256" key="4">
    <source>
        <dbReference type="ARBA" id="ARBA00022729"/>
    </source>
</evidence>
<dbReference type="InterPro" id="IPR023155">
    <property type="entry name" value="Cyt_c-552/4"/>
</dbReference>
<dbReference type="STRING" id="547558.Mmah_1303"/>
<dbReference type="Pfam" id="PF13435">
    <property type="entry name" value="Cytochrome_C554"/>
    <property type="match status" value="1"/>
</dbReference>
<dbReference type="PANTHER" id="PTHR35038">
    <property type="entry name" value="DISSIMILATORY SULFITE REDUCTASE SIRA"/>
    <property type="match status" value="1"/>
</dbReference>
<keyword evidence="5" id="KW-0249">Electron transport</keyword>
<name>D5E6L6_METMS</name>
<sequence precursor="true">MKVNKYRLLTVILTTFMVIIILSVSVTAETYVIGDQKKPVVMPVEGATYIGADECEICHSEIYEYWNLSGHKNILMTPDEALEIRSDLPMPEGYEKDDVLYVIGGWGWKSRYISNHGYIITKTGDNLEINGSNQYNIETEEWVDYHAGEVLEYDCQNCHTTGASYDERMENLPGINGSWEFSGIQCEACHGAGSEHVAEKGIRGVAITVNENASFCGQCHRRGAEDNKIPASDGFVRHNEQYQELLASGNMSDLNCVVCHDPHKPVHEGATNQIDEFGIITHCGDCHPTAAQIYEESIMGSAGVECVDCHMPKNVKSAVNTSPYKADISSHLFRINTSVNARFIYVDVEDGNEYANPYITLEYSCISCHIDKDKEWAAQTTPFVVDHNVKEETPVSPPPEETPGLGVIIAATMLFIGYIFRKE</sequence>
<dbReference type="KEGG" id="mmh:Mmah_1303"/>
<dbReference type="OrthoDB" id="145003at2157"/>
<protein>
    <recommendedName>
        <fullName evidence="7">Cytochrome c-552/4 domain-containing protein</fullName>
    </recommendedName>
</protein>
<dbReference type="InterPro" id="IPR038266">
    <property type="entry name" value="NapC/NirT_cytc_sf"/>
</dbReference>
<dbReference type="AlphaFoldDB" id="D5E6L6"/>
<evidence type="ECO:0000313" key="9">
    <source>
        <dbReference type="Proteomes" id="UP000001059"/>
    </source>
</evidence>
<dbReference type="PANTHER" id="PTHR35038:SF8">
    <property type="entry name" value="C-TYPE POLYHEME CYTOCHROME OMCC"/>
    <property type="match status" value="1"/>
</dbReference>
<evidence type="ECO:0000256" key="5">
    <source>
        <dbReference type="ARBA" id="ARBA00022982"/>
    </source>
</evidence>
<keyword evidence="3" id="KW-0479">Metal-binding</keyword>
<dbReference type="InterPro" id="IPR036280">
    <property type="entry name" value="Multihaem_cyt_sf"/>
</dbReference>